<dbReference type="Proteomes" id="UP000223968">
    <property type="component" value="Unassembled WGS sequence"/>
</dbReference>
<accession>A0A2B7YAG5</accession>
<feature type="compositionally biased region" description="Polar residues" evidence="2">
    <location>
        <begin position="1046"/>
        <end position="1058"/>
    </location>
</feature>
<feature type="compositionally biased region" description="Low complexity" evidence="2">
    <location>
        <begin position="1151"/>
        <end position="1166"/>
    </location>
</feature>
<feature type="region of interest" description="Disordered" evidence="2">
    <location>
        <begin position="223"/>
        <end position="258"/>
    </location>
</feature>
<dbReference type="GO" id="GO:0072659">
    <property type="term" value="P:protein localization to plasma membrane"/>
    <property type="evidence" value="ECO:0007669"/>
    <property type="project" value="InterPro"/>
</dbReference>
<feature type="region of interest" description="Disordered" evidence="2">
    <location>
        <begin position="909"/>
        <end position="969"/>
    </location>
</feature>
<comment type="similarity">
    <text evidence="1">Belongs to the EFR3 family.</text>
</comment>
<gene>
    <name evidence="3" type="ORF">AJ79_00717</name>
</gene>
<dbReference type="STRING" id="1447875.A0A2B7YAG5"/>
<sequence length="1293" mass="141354">MNSLQQSCRPKHQVLILKCYPRFQKGVQEVKPNSSELSYLLYYASTRRTKLQKVGAFLEKRAARDVWRGKIGNVQVTLQILAALIEKIPRDLPLYARSVLTIIDTVLRSNDLAMVEETIETFDVFCRHQDMAVLAADQEYVNMYRDIVRNYANLASTGNTTPLRAALTTPVRLRWRNAGLQAIKSVVGSEALASDGVKQLNIVLPVILDNLYSTEDLLPLQEKALSSEKQEREQARRRRMSTTTVQTADTTDADPITASGTAADVDKAAEVEVRVLALRCLEKIFTTGSNRGQIRNATSLILKFIVSKRPPRHYTLEHHPDSTTAGGSWATNLLEVIAKWAPVQDRFIILVTTMETLVGTPATDDKLESQLILASMVDWLLSSPNNLIGLSVMDVLISLLQRILLLLQIGGRSMKMVHHRAPSGFVNPLPEVEEAVEEPTANGNSAQSTEDSKKPIPWELRQELMELLQKCVGSLATHIYYADQVSDMVRAIVSRLRPSPPAEQPNNEAAGDSSNAVEKPSTPPENTGTDSFFSFPAARVVALKCIKNVLLANLRKSLTAAGADSRSRVNIWVWEDTQWLLRDPDHEVRHAYTDAFLSWLQLETTKDDLRATFETKKTPKTGTKRDVSDPSDKLTKRIISTVSQRDKDAAMATSSFLQLLHLVIYDTATESATVDSDIMLLHLLLANLVENLGVNAAKYGLPMMLRLQDDFLSNDEKISATARLNVLSLVHGYLWALVEKFDLEATKVGDTILGEISRRRKKGAWFEKIQLPPRQLNYIVPSTGLNFKQDQPHLDDNVYTPFTSLPELVSQIENAYNTVVKSPAASPASSPGRVFSIPILGQGYPSPVPGRVPPEEQLPTIVKDRMLSPWSKEECLAAMAAEKAKTSSLSGSRTGTSGTRNYLVANGYRNGNGSPIGGEPNYANPPHHDGPISGFHAITGTSTGLQKFRRQSVPEGSRTSLVSSSRDSTFRVNELRRVLSAVNSGNARQSSPLRGRQTMSRGGESSSSAESMLSGTFSASDIGTTAGGAGPLSDGPQSRREGSETPKVSASHLNNGVTSDERDDFEPIDRAVSNDIPPVPPLPSTLVIPGGFPVDSSNTSPLPSPSHSPNGYDRPSTAPSQLRARQATRNQHNVSNAPRQSRSLTRHKSRTGTTNNTSISSQTNFSRVRGYAQGDDAARIVSAGDGQVVSSHGSRSISLGRRVDVEKLLEGLLDRSETEQEMDGGTTPEADDGSTSQSRPPYSSSPVKRTSQLRSYREDGSYYLGKGNQDASRIGSLSKVGGATRASIARPPY</sequence>
<dbReference type="GO" id="GO:0005886">
    <property type="term" value="C:plasma membrane"/>
    <property type="evidence" value="ECO:0007669"/>
    <property type="project" value="TreeGrafter"/>
</dbReference>
<dbReference type="InterPro" id="IPR016024">
    <property type="entry name" value="ARM-type_fold"/>
</dbReference>
<evidence type="ECO:0000256" key="1">
    <source>
        <dbReference type="ARBA" id="ARBA00010216"/>
    </source>
</evidence>
<feature type="region of interest" description="Disordered" evidence="2">
    <location>
        <begin position="1213"/>
        <end position="1293"/>
    </location>
</feature>
<protein>
    <recommendedName>
        <fullName evidence="5">Protein EFR3</fullName>
    </recommendedName>
</protein>
<evidence type="ECO:0000313" key="4">
    <source>
        <dbReference type="Proteomes" id="UP000223968"/>
    </source>
</evidence>
<proteinExistence type="inferred from homology"/>
<dbReference type="PANTHER" id="PTHR47766">
    <property type="entry name" value="PROTEIN EFR3"/>
    <property type="match status" value="1"/>
</dbReference>
<feature type="compositionally biased region" description="Low complexity" evidence="2">
    <location>
        <begin position="1234"/>
        <end position="1246"/>
    </location>
</feature>
<feature type="compositionally biased region" description="Polar residues" evidence="2">
    <location>
        <begin position="504"/>
        <end position="516"/>
    </location>
</feature>
<evidence type="ECO:0000256" key="2">
    <source>
        <dbReference type="SAM" id="MobiDB-lite"/>
    </source>
</evidence>
<dbReference type="Pfam" id="PF21072">
    <property type="entry name" value="EFR3"/>
    <property type="match status" value="1"/>
</dbReference>
<dbReference type="EMBL" id="PDNB01000006">
    <property type="protein sequence ID" value="PGH18089.1"/>
    <property type="molecule type" value="Genomic_DNA"/>
</dbReference>
<dbReference type="PANTHER" id="PTHR47766:SF1">
    <property type="entry name" value="PROTEIN EFR3"/>
    <property type="match status" value="1"/>
</dbReference>
<feature type="region of interest" description="Disordered" evidence="2">
    <location>
        <begin position="497"/>
        <end position="530"/>
    </location>
</feature>
<evidence type="ECO:0008006" key="5">
    <source>
        <dbReference type="Google" id="ProtNLM"/>
    </source>
</evidence>
<feature type="compositionally biased region" description="Low complexity" evidence="2">
    <location>
        <begin position="999"/>
        <end position="1015"/>
    </location>
</feature>
<feature type="compositionally biased region" description="Low complexity" evidence="2">
    <location>
        <begin position="242"/>
        <end position="258"/>
    </location>
</feature>
<dbReference type="SUPFAM" id="SSF48371">
    <property type="entry name" value="ARM repeat"/>
    <property type="match status" value="1"/>
</dbReference>
<dbReference type="InterPro" id="IPR049150">
    <property type="entry name" value="EFR3_HEAT-like_rpt"/>
</dbReference>
<feature type="compositionally biased region" description="Polar residues" evidence="2">
    <location>
        <begin position="1095"/>
        <end position="1109"/>
    </location>
</feature>
<feature type="compositionally biased region" description="Polar residues" evidence="2">
    <location>
        <begin position="981"/>
        <end position="992"/>
    </location>
</feature>
<feature type="region of interest" description="Disordered" evidence="2">
    <location>
        <begin position="434"/>
        <end position="455"/>
    </location>
</feature>
<dbReference type="InterPro" id="IPR039786">
    <property type="entry name" value="EFR3"/>
</dbReference>
<comment type="caution">
    <text evidence="3">The sequence shown here is derived from an EMBL/GenBank/DDBJ whole genome shotgun (WGS) entry which is preliminary data.</text>
</comment>
<feature type="compositionally biased region" description="Basic and acidic residues" evidence="2">
    <location>
        <begin position="225"/>
        <end position="234"/>
    </location>
</feature>
<feature type="compositionally biased region" description="Low complexity" evidence="2">
    <location>
        <begin position="957"/>
        <end position="967"/>
    </location>
</feature>
<name>A0A2B7YAG5_9EURO</name>
<keyword evidence="4" id="KW-1185">Reference proteome</keyword>
<evidence type="ECO:0000313" key="3">
    <source>
        <dbReference type="EMBL" id="PGH18089.1"/>
    </source>
</evidence>
<feature type="region of interest" description="Disordered" evidence="2">
    <location>
        <begin position="981"/>
        <end position="1166"/>
    </location>
</feature>
<dbReference type="OrthoDB" id="19232at2759"/>
<feature type="compositionally biased region" description="Polar residues" evidence="2">
    <location>
        <begin position="1127"/>
        <end position="1143"/>
    </location>
</feature>
<organism evidence="3 4">
    <name type="scientific">Helicocarpus griseus UAMH5409</name>
    <dbReference type="NCBI Taxonomy" id="1447875"/>
    <lineage>
        <taxon>Eukaryota</taxon>
        <taxon>Fungi</taxon>
        <taxon>Dikarya</taxon>
        <taxon>Ascomycota</taxon>
        <taxon>Pezizomycotina</taxon>
        <taxon>Eurotiomycetes</taxon>
        <taxon>Eurotiomycetidae</taxon>
        <taxon>Onygenales</taxon>
        <taxon>Ajellomycetaceae</taxon>
        <taxon>Helicocarpus</taxon>
    </lineage>
</organism>
<reference evidence="3 4" key="1">
    <citation type="submission" date="2017-10" db="EMBL/GenBank/DDBJ databases">
        <title>Comparative genomics in systemic dimorphic fungi from Ajellomycetaceae.</title>
        <authorList>
            <person name="Munoz J.F."/>
            <person name="Mcewen J.G."/>
            <person name="Clay O.K."/>
            <person name="Cuomo C.A."/>
        </authorList>
    </citation>
    <scope>NUCLEOTIDE SEQUENCE [LARGE SCALE GENOMIC DNA]</scope>
    <source>
        <strain evidence="3 4">UAMH5409</strain>
    </source>
</reference>